<dbReference type="Gene3D" id="3.90.1580.10">
    <property type="entry name" value="paralog of FGE (formylglycine-generating enzyme)"/>
    <property type="match status" value="1"/>
</dbReference>
<dbReference type="InterPro" id="IPR051043">
    <property type="entry name" value="Sulfatase_Mod_Factor_Kinase"/>
</dbReference>
<dbReference type="Proteomes" id="UP000199397">
    <property type="component" value="Unassembled WGS sequence"/>
</dbReference>
<evidence type="ECO:0000259" key="1">
    <source>
        <dbReference type="Pfam" id="PF03781"/>
    </source>
</evidence>
<organism evidence="2 3">
    <name type="scientific">Thiothrix caldifontis</name>
    <dbReference type="NCBI Taxonomy" id="525918"/>
    <lineage>
        <taxon>Bacteria</taxon>
        <taxon>Pseudomonadati</taxon>
        <taxon>Pseudomonadota</taxon>
        <taxon>Gammaproteobacteria</taxon>
        <taxon>Thiotrichales</taxon>
        <taxon>Thiotrichaceae</taxon>
        <taxon>Thiothrix</taxon>
    </lineage>
</organism>
<keyword evidence="3" id="KW-1185">Reference proteome</keyword>
<feature type="domain" description="Sulfatase-modifying factor enzyme-like" evidence="1">
    <location>
        <begin position="41"/>
        <end position="262"/>
    </location>
</feature>
<proteinExistence type="predicted"/>
<dbReference type="GO" id="GO:0120147">
    <property type="term" value="F:formylglycine-generating oxidase activity"/>
    <property type="evidence" value="ECO:0007669"/>
    <property type="project" value="TreeGrafter"/>
</dbReference>
<dbReference type="Pfam" id="PF03781">
    <property type="entry name" value="FGE-sulfatase"/>
    <property type="match status" value="1"/>
</dbReference>
<dbReference type="RefSeq" id="WP_093068912.1">
    <property type="nucleotide sequence ID" value="NZ_FNQP01000013.1"/>
</dbReference>
<gene>
    <name evidence="2" type="ORF">SAMN05660964_02386</name>
</gene>
<evidence type="ECO:0000313" key="3">
    <source>
        <dbReference type="Proteomes" id="UP000199397"/>
    </source>
</evidence>
<dbReference type="SUPFAM" id="SSF56436">
    <property type="entry name" value="C-type lectin-like"/>
    <property type="match status" value="1"/>
</dbReference>
<name>A0A1H4DVX9_9GAMM</name>
<dbReference type="InterPro" id="IPR005532">
    <property type="entry name" value="SUMF_dom"/>
</dbReference>
<evidence type="ECO:0000313" key="2">
    <source>
        <dbReference type="EMBL" id="SEA76955.1"/>
    </source>
</evidence>
<dbReference type="InterPro" id="IPR016187">
    <property type="entry name" value="CTDL_fold"/>
</dbReference>
<dbReference type="AlphaFoldDB" id="A0A1H4DVX9"/>
<dbReference type="EMBL" id="FNQP01000013">
    <property type="protein sequence ID" value="SEA76955.1"/>
    <property type="molecule type" value="Genomic_DNA"/>
</dbReference>
<dbReference type="PANTHER" id="PTHR23150">
    <property type="entry name" value="SULFATASE MODIFYING FACTOR 1, 2"/>
    <property type="match status" value="1"/>
</dbReference>
<dbReference type="STRING" id="525918.SAMN05660964_02386"/>
<sequence length="299" mass="34139">MRTHKIFPTEFPEPWASDWGEDEYGLFMGFTYKGVRQDFRWIEPGTFLMGSPEDEAERRSNEIQHEVTLSKGFWLANTAVTQSLWETVMGNNFSRFKDKNHPVDNVSWNDAQAFISKMNSMKEELQLSLPTEAQWEYACRAGTSTPFYLGEQINSERANFNGTTPYNNGRESEFRQQTVEVGTLHPNDWGLYEMHGNVQEWCQNWFSNYPVQPSLIDPIGPETGEHRVLRGGSWFSNGSGCRAAYRDYGSPTYRSGGYGFRFTHGFCASASRVMQKQTNSQLGQVLWSEWDTSEGGDGG</sequence>
<dbReference type="PANTHER" id="PTHR23150:SF19">
    <property type="entry name" value="FORMYLGLYCINE-GENERATING ENZYME"/>
    <property type="match status" value="1"/>
</dbReference>
<dbReference type="OrthoDB" id="9768004at2"/>
<reference evidence="2 3" key="1">
    <citation type="submission" date="2016-10" db="EMBL/GenBank/DDBJ databases">
        <authorList>
            <person name="de Groot N.N."/>
        </authorList>
    </citation>
    <scope>NUCLEOTIDE SEQUENCE [LARGE SCALE GENOMIC DNA]</scope>
    <source>
        <strain evidence="2 3">DSM 21228</strain>
    </source>
</reference>
<dbReference type="InterPro" id="IPR042095">
    <property type="entry name" value="SUMF_sf"/>
</dbReference>
<protein>
    <submittedName>
        <fullName evidence="2">Formylglycine-generating enzyme, required for sulfatase activity, contains SUMF1/FGE domain</fullName>
    </submittedName>
</protein>
<accession>A0A1H4DVX9</accession>